<dbReference type="Pfam" id="PF00153">
    <property type="entry name" value="Mito_carr"/>
    <property type="match status" value="3"/>
</dbReference>
<evidence type="ECO:0000256" key="9">
    <source>
        <dbReference type="PROSITE-ProRule" id="PRU00282"/>
    </source>
</evidence>
<dbReference type="InterPro" id="IPR050567">
    <property type="entry name" value="Mitochondrial_Carrier"/>
</dbReference>
<keyword evidence="3 10" id="KW-0813">Transport</keyword>
<dbReference type="Proteomes" id="UP000232875">
    <property type="component" value="Unassembled WGS sequence"/>
</dbReference>
<keyword evidence="6 11" id="KW-1133">Transmembrane helix</keyword>
<dbReference type="Gene3D" id="1.50.40.10">
    <property type="entry name" value="Mitochondrial carrier domain"/>
    <property type="match status" value="1"/>
</dbReference>
<evidence type="ECO:0000256" key="6">
    <source>
        <dbReference type="ARBA" id="ARBA00022989"/>
    </source>
</evidence>
<evidence type="ECO:0000256" key="11">
    <source>
        <dbReference type="SAM" id="Phobius"/>
    </source>
</evidence>
<dbReference type="EMBL" id="KZ454987">
    <property type="protein sequence ID" value="PKI85508.1"/>
    <property type="molecule type" value="Genomic_DNA"/>
</dbReference>
<dbReference type="PANTHER" id="PTHR45624">
    <property type="entry name" value="MITOCHONDRIAL BASIC AMINO ACIDS TRANSPORTER-RELATED"/>
    <property type="match status" value="1"/>
</dbReference>
<evidence type="ECO:0000256" key="2">
    <source>
        <dbReference type="ARBA" id="ARBA00006375"/>
    </source>
</evidence>
<keyword evidence="13" id="KW-1185">Reference proteome</keyword>
<dbReference type="GO" id="GO:1990575">
    <property type="term" value="P:mitochondrial L-ornithine transmembrane transport"/>
    <property type="evidence" value="ECO:0007669"/>
    <property type="project" value="TreeGrafter"/>
</dbReference>
<evidence type="ECO:0000313" key="13">
    <source>
        <dbReference type="Proteomes" id="UP000232875"/>
    </source>
</evidence>
<dbReference type="GO" id="GO:0031966">
    <property type="term" value="C:mitochondrial membrane"/>
    <property type="evidence" value="ECO:0007669"/>
    <property type="project" value="UniProtKB-SubCell"/>
</dbReference>
<name>A0A2N1JG40_9BASI</name>
<feature type="repeat" description="Solcar" evidence="9">
    <location>
        <begin position="244"/>
        <end position="338"/>
    </location>
</feature>
<feature type="transmembrane region" description="Helical" evidence="11">
    <location>
        <begin position="124"/>
        <end position="149"/>
    </location>
</feature>
<gene>
    <name evidence="12" type="ORF">MVES_000451</name>
</gene>
<evidence type="ECO:0000256" key="7">
    <source>
        <dbReference type="ARBA" id="ARBA00023128"/>
    </source>
</evidence>
<evidence type="ECO:0000256" key="1">
    <source>
        <dbReference type="ARBA" id="ARBA00004225"/>
    </source>
</evidence>
<comment type="subcellular location">
    <subcellularLocation>
        <location evidence="1">Mitochondrion membrane</location>
        <topology evidence="1">Multi-pass membrane protein</topology>
    </subcellularLocation>
</comment>
<feature type="repeat" description="Solcar" evidence="9">
    <location>
        <begin position="123"/>
        <end position="225"/>
    </location>
</feature>
<keyword evidence="4 9" id="KW-0812">Transmembrane</keyword>
<dbReference type="PROSITE" id="PS50920">
    <property type="entry name" value="SOLCAR"/>
    <property type="match status" value="3"/>
</dbReference>
<feature type="repeat" description="Solcar" evidence="9">
    <location>
        <begin position="22"/>
        <end position="110"/>
    </location>
</feature>
<sequence>MSAAQDALLPCEACAQPKPRLSRATKDILFGSVAGMISKLFEHPFDLVKVRLQTQPMKPAPHYTGALDCFRKTIQREGVRGLFRGVSMPLCGATLENASLFFTYNQVQPLLRDVFRVSKDEPAPMSLLAVAAACSGAVAGFVLTPVELIKCRMQVQMMTMHTAQADAPKDVRRALPQLPSALTLIRQTVREAGIRGLWLGFAGTLVREMGGGIAWFLTFEIATRELIQLHQHQHPSKLFAKKDLSSIDLAGSGALAGIMYNVSLFPADCVKSTMQTEKELRMHSKVPHAISRGFFATFAHIYKTRGIRGLYAGLGVTCLRSAPSSAIVFLVYNKLEHAADLYGL</sequence>
<evidence type="ECO:0000256" key="3">
    <source>
        <dbReference type="ARBA" id="ARBA00022448"/>
    </source>
</evidence>
<keyword evidence="5" id="KW-0677">Repeat</keyword>
<evidence type="ECO:0000256" key="8">
    <source>
        <dbReference type="ARBA" id="ARBA00023136"/>
    </source>
</evidence>
<evidence type="ECO:0000313" key="12">
    <source>
        <dbReference type="EMBL" id="PKI85508.1"/>
    </source>
</evidence>
<dbReference type="OrthoDB" id="2139348at2759"/>
<accession>A0A2N1JG40</accession>
<evidence type="ECO:0000256" key="5">
    <source>
        <dbReference type="ARBA" id="ARBA00022737"/>
    </source>
</evidence>
<proteinExistence type="inferred from homology"/>
<evidence type="ECO:0000256" key="10">
    <source>
        <dbReference type="RuleBase" id="RU000488"/>
    </source>
</evidence>
<reference evidence="12 13" key="1">
    <citation type="submission" date="2017-10" db="EMBL/GenBank/DDBJ databases">
        <title>A novel species of cold-tolerant Malassezia isolated from bats.</title>
        <authorList>
            <person name="Lorch J.M."/>
            <person name="Palmer J.M."/>
            <person name="Vanderwolf K.J."/>
            <person name="Schmidt K.Z."/>
            <person name="Verant M.L."/>
            <person name="Weller T.J."/>
            <person name="Blehert D.S."/>
        </authorList>
    </citation>
    <scope>NUCLEOTIDE SEQUENCE [LARGE SCALE GENOMIC DNA]</scope>
    <source>
        <strain evidence="12 13">NWHC:44797-103</strain>
    </source>
</reference>
<dbReference type="PANTHER" id="PTHR45624:SF31">
    <property type="entry name" value="MITOCHONDRIAL ORNITHINE TRANSPORTER 1"/>
    <property type="match status" value="1"/>
</dbReference>
<comment type="similarity">
    <text evidence="2 10">Belongs to the mitochondrial carrier (TC 2.A.29) family.</text>
</comment>
<evidence type="ECO:0008006" key="14">
    <source>
        <dbReference type="Google" id="ProtNLM"/>
    </source>
</evidence>
<dbReference type="InterPro" id="IPR023395">
    <property type="entry name" value="MCP_dom_sf"/>
</dbReference>
<dbReference type="SUPFAM" id="SSF103506">
    <property type="entry name" value="Mitochondrial carrier"/>
    <property type="match status" value="1"/>
</dbReference>
<dbReference type="AlphaFoldDB" id="A0A2N1JG40"/>
<keyword evidence="8 9" id="KW-0472">Membrane</keyword>
<evidence type="ECO:0000256" key="4">
    <source>
        <dbReference type="ARBA" id="ARBA00022692"/>
    </source>
</evidence>
<protein>
    <recommendedName>
        <fullName evidence="14">Mitochondrial carrier</fullName>
    </recommendedName>
</protein>
<dbReference type="STRING" id="2020962.A0A2N1JG40"/>
<dbReference type="InterPro" id="IPR018108">
    <property type="entry name" value="MCP_transmembrane"/>
</dbReference>
<dbReference type="GO" id="GO:0000064">
    <property type="term" value="F:L-ornithine transmembrane transporter activity"/>
    <property type="evidence" value="ECO:0007669"/>
    <property type="project" value="TreeGrafter"/>
</dbReference>
<keyword evidence="7" id="KW-0496">Mitochondrion</keyword>
<organism evidence="12 13">
    <name type="scientific">Malassezia vespertilionis</name>
    <dbReference type="NCBI Taxonomy" id="2020962"/>
    <lineage>
        <taxon>Eukaryota</taxon>
        <taxon>Fungi</taxon>
        <taxon>Dikarya</taxon>
        <taxon>Basidiomycota</taxon>
        <taxon>Ustilaginomycotina</taxon>
        <taxon>Malasseziomycetes</taxon>
        <taxon>Malasseziales</taxon>
        <taxon>Malasseziaceae</taxon>
        <taxon>Malassezia</taxon>
    </lineage>
</organism>